<comment type="caution">
    <text evidence="2">The sequence shown here is derived from an EMBL/GenBank/DDBJ whole genome shotgun (WGS) entry which is preliminary data.</text>
</comment>
<dbReference type="EC" id="2.3.-.-" evidence="2"/>
<evidence type="ECO:0000313" key="2">
    <source>
        <dbReference type="EMBL" id="MFC5069850.1"/>
    </source>
</evidence>
<organism evidence="2 3">
    <name type="scientific">Flaviflagellibacter deserti</name>
    <dbReference type="NCBI Taxonomy" id="2267266"/>
    <lineage>
        <taxon>Bacteria</taxon>
        <taxon>Pseudomonadati</taxon>
        <taxon>Pseudomonadota</taxon>
        <taxon>Alphaproteobacteria</taxon>
        <taxon>Hyphomicrobiales</taxon>
        <taxon>Flaviflagellibacter</taxon>
    </lineage>
</organism>
<dbReference type="PANTHER" id="PTHR43610:SF1">
    <property type="entry name" value="N-ACETYLTRANSFERASE DOMAIN-CONTAINING PROTEIN"/>
    <property type="match status" value="1"/>
</dbReference>
<accession>A0ABV9Z8L6</accession>
<dbReference type="GO" id="GO:0016746">
    <property type="term" value="F:acyltransferase activity"/>
    <property type="evidence" value="ECO:0007669"/>
    <property type="project" value="UniProtKB-KW"/>
</dbReference>
<dbReference type="RefSeq" id="WP_114957831.1">
    <property type="nucleotide sequence ID" value="NZ_JBHSJF010000008.1"/>
</dbReference>
<dbReference type="PANTHER" id="PTHR43610">
    <property type="entry name" value="BLL6696 PROTEIN"/>
    <property type="match status" value="1"/>
</dbReference>
<dbReference type="EMBL" id="JBHSJF010000008">
    <property type="protein sequence ID" value="MFC5069850.1"/>
    <property type="molecule type" value="Genomic_DNA"/>
</dbReference>
<proteinExistence type="predicted"/>
<feature type="domain" description="N-acetyltransferase" evidence="1">
    <location>
        <begin position="38"/>
        <end position="171"/>
    </location>
</feature>
<keyword evidence="3" id="KW-1185">Reference proteome</keyword>
<dbReference type="InterPro" id="IPR016181">
    <property type="entry name" value="Acyl_CoA_acyltransferase"/>
</dbReference>
<keyword evidence="2" id="KW-0808">Transferase</keyword>
<sequence length="213" mass="23943">MRIPVAEASTVRRRVTVVRRRMPASDLPAAVPLEGQTIRLEPLDDSHIPGLTEAASDERIWGYSVRGDTATYLDTARKAMADGEAVSFVVIEKATCRVLGMSRLFEIDATHKRLELGYTWYIPEVWGTRVNPEAKLLLLTHAFEDWGARRVQFKIHHANLRSQAAVKKLGAVQEGVLRAHMIQPDGSRRDSVVLSIIRDEWPAVKARLEERLG</sequence>
<dbReference type="Gene3D" id="3.40.630.30">
    <property type="match status" value="1"/>
</dbReference>
<evidence type="ECO:0000313" key="3">
    <source>
        <dbReference type="Proteomes" id="UP001595796"/>
    </source>
</evidence>
<reference evidence="3" key="1">
    <citation type="journal article" date="2019" name="Int. J. Syst. Evol. Microbiol.">
        <title>The Global Catalogue of Microorganisms (GCM) 10K type strain sequencing project: providing services to taxonomists for standard genome sequencing and annotation.</title>
        <authorList>
            <consortium name="The Broad Institute Genomics Platform"/>
            <consortium name="The Broad Institute Genome Sequencing Center for Infectious Disease"/>
            <person name="Wu L."/>
            <person name="Ma J."/>
        </authorList>
    </citation>
    <scope>NUCLEOTIDE SEQUENCE [LARGE SCALE GENOMIC DNA]</scope>
    <source>
        <strain evidence="3">CGMCC 1.16444</strain>
    </source>
</reference>
<dbReference type="SUPFAM" id="SSF55729">
    <property type="entry name" value="Acyl-CoA N-acyltransferases (Nat)"/>
    <property type="match status" value="1"/>
</dbReference>
<evidence type="ECO:0000259" key="1">
    <source>
        <dbReference type="Pfam" id="PF13302"/>
    </source>
</evidence>
<name>A0ABV9Z8L6_9HYPH</name>
<dbReference type="Pfam" id="PF13302">
    <property type="entry name" value="Acetyltransf_3"/>
    <property type="match status" value="1"/>
</dbReference>
<gene>
    <name evidence="2" type="ORF">ACFPFW_17685</name>
</gene>
<keyword evidence="2" id="KW-0012">Acyltransferase</keyword>
<dbReference type="InterPro" id="IPR000182">
    <property type="entry name" value="GNAT_dom"/>
</dbReference>
<protein>
    <submittedName>
        <fullName evidence="2">GNAT family N-acetyltransferase</fullName>
        <ecNumber evidence="2">2.3.-.-</ecNumber>
    </submittedName>
</protein>
<dbReference type="Proteomes" id="UP001595796">
    <property type="component" value="Unassembled WGS sequence"/>
</dbReference>